<accession>A0A8S1UY61</accession>
<keyword evidence="1" id="KW-1133">Transmembrane helix</keyword>
<keyword evidence="3" id="KW-1185">Reference proteome</keyword>
<protein>
    <submittedName>
        <fullName evidence="2">Uncharacterized protein</fullName>
    </submittedName>
</protein>
<dbReference type="Proteomes" id="UP000683925">
    <property type="component" value="Unassembled WGS sequence"/>
</dbReference>
<keyword evidence="1" id="KW-0812">Transmembrane</keyword>
<feature type="transmembrane region" description="Helical" evidence="1">
    <location>
        <begin position="12"/>
        <end position="27"/>
    </location>
</feature>
<sequence length="143" mass="17143">MNSPTSTNIPFRIYLALHFIVILMRIWDTNMMHQLFFCNVLLDPFQYSFKTISQILNSSLTFLILNSNILCHNGFKFLFQTLYTQSDDGFQLRLFKCYFCLQLMQYTTTIMISYWSLYHNFRIAFSKYIHPICRASTPYHNKI</sequence>
<name>A0A8S1UY61_PAROT</name>
<gene>
    <name evidence="2" type="ORF">POCTA_138.1.T0540285</name>
</gene>
<proteinExistence type="predicted"/>
<dbReference type="AlphaFoldDB" id="A0A8S1UY61"/>
<evidence type="ECO:0000256" key="1">
    <source>
        <dbReference type="SAM" id="Phobius"/>
    </source>
</evidence>
<comment type="caution">
    <text evidence="2">The sequence shown here is derived from an EMBL/GenBank/DDBJ whole genome shotgun (WGS) entry which is preliminary data.</text>
</comment>
<dbReference type="EMBL" id="CAJJDP010000054">
    <property type="protein sequence ID" value="CAD8170078.1"/>
    <property type="molecule type" value="Genomic_DNA"/>
</dbReference>
<evidence type="ECO:0000313" key="3">
    <source>
        <dbReference type="Proteomes" id="UP000683925"/>
    </source>
</evidence>
<organism evidence="2 3">
    <name type="scientific">Paramecium octaurelia</name>
    <dbReference type="NCBI Taxonomy" id="43137"/>
    <lineage>
        <taxon>Eukaryota</taxon>
        <taxon>Sar</taxon>
        <taxon>Alveolata</taxon>
        <taxon>Ciliophora</taxon>
        <taxon>Intramacronucleata</taxon>
        <taxon>Oligohymenophorea</taxon>
        <taxon>Peniculida</taxon>
        <taxon>Parameciidae</taxon>
        <taxon>Paramecium</taxon>
    </lineage>
</organism>
<evidence type="ECO:0000313" key="2">
    <source>
        <dbReference type="EMBL" id="CAD8170078.1"/>
    </source>
</evidence>
<keyword evidence="1" id="KW-0472">Membrane</keyword>
<reference evidence="2" key="1">
    <citation type="submission" date="2021-01" db="EMBL/GenBank/DDBJ databases">
        <authorList>
            <consortium name="Genoscope - CEA"/>
            <person name="William W."/>
        </authorList>
    </citation>
    <scope>NUCLEOTIDE SEQUENCE</scope>
</reference>